<dbReference type="SUPFAM" id="SSF161098">
    <property type="entry name" value="MetI-like"/>
    <property type="match status" value="1"/>
</dbReference>
<keyword evidence="3" id="KW-1003">Cell membrane</keyword>
<dbReference type="PANTHER" id="PTHR32243">
    <property type="entry name" value="MALTOSE TRANSPORT SYSTEM PERMEASE-RELATED"/>
    <property type="match status" value="1"/>
</dbReference>
<evidence type="ECO:0000256" key="6">
    <source>
        <dbReference type="ARBA" id="ARBA00023136"/>
    </source>
</evidence>
<dbReference type="InterPro" id="IPR000515">
    <property type="entry name" value="MetI-like"/>
</dbReference>
<dbReference type="RefSeq" id="WP_338205680.1">
    <property type="nucleotide sequence ID" value="NZ_JAEKNR010000245.1"/>
</dbReference>
<feature type="transmembrane region" description="Helical" evidence="7">
    <location>
        <begin position="265"/>
        <end position="282"/>
    </location>
</feature>
<dbReference type="PROSITE" id="PS50928">
    <property type="entry name" value="ABC_TM1"/>
    <property type="match status" value="1"/>
</dbReference>
<evidence type="ECO:0000256" key="2">
    <source>
        <dbReference type="ARBA" id="ARBA00022448"/>
    </source>
</evidence>
<evidence type="ECO:0000256" key="3">
    <source>
        <dbReference type="ARBA" id="ARBA00022475"/>
    </source>
</evidence>
<dbReference type="CDD" id="cd06261">
    <property type="entry name" value="TM_PBP2"/>
    <property type="match status" value="1"/>
</dbReference>
<organism evidence="9 10">
    <name type="scientific">Candidatus Nephthysia bennettiae</name>
    <dbReference type="NCBI Taxonomy" id="3127016"/>
    <lineage>
        <taxon>Bacteria</taxon>
        <taxon>Bacillati</taxon>
        <taxon>Candidatus Dormiibacterota</taxon>
        <taxon>Candidatus Dormibacteria</taxon>
        <taxon>Candidatus Dormibacterales</taxon>
        <taxon>Candidatus Dormibacteraceae</taxon>
        <taxon>Candidatus Nephthysia</taxon>
    </lineage>
</organism>
<evidence type="ECO:0000256" key="7">
    <source>
        <dbReference type="RuleBase" id="RU363032"/>
    </source>
</evidence>
<feature type="transmembrane region" description="Helical" evidence="7">
    <location>
        <begin position="22"/>
        <end position="45"/>
    </location>
</feature>
<evidence type="ECO:0000256" key="4">
    <source>
        <dbReference type="ARBA" id="ARBA00022692"/>
    </source>
</evidence>
<reference evidence="9" key="1">
    <citation type="submission" date="2020-10" db="EMBL/GenBank/DDBJ databases">
        <title>Ca. Dormibacterota MAGs.</title>
        <authorList>
            <person name="Montgomery K."/>
        </authorList>
    </citation>
    <scope>NUCLEOTIDE SEQUENCE [LARGE SCALE GENOMIC DNA]</scope>
    <source>
        <strain evidence="9">SC8812_S17_10</strain>
    </source>
</reference>
<protein>
    <submittedName>
        <fullName evidence="9">Carbohydrate ABC transporter permease</fullName>
    </submittedName>
</protein>
<feature type="transmembrane region" description="Helical" evidence="7">
    <location>
        <begin position="122"/>
        <end position="143"/>
    </location>
</feature>
<comment type="similarity">
    <text evidence="7">Belongs to the binding-protein-dependent transport system permease family.</text>
</comment>
<feature type="transmembrane region" description="Helical" evidence="7">
    <location>
        <begin position="86"/>
        <end position="110"/>
    </location>
</feature>
<comment type="caution">
    <text evidence="9">The sequence shown here is derived from an EMBL/GenBank/DDBJ whole genome shotgun (WGS) entry which is preliminary data.</text>
</comment>
<dbReference type="AlphaFoldDB" id="A0A934NC02"/>
<comment type="subcellular location">
    <subcellularLocation>
        <location evidence="1 7">Cell membrane</location>
        <topology evidence="1 7">Multi-pass membrane protein</topology>
    </subcellularLocation>
</comment>
<proteinExistence type="inferred from homology"/>
<keyword evidence="6 7" id="KW-0472">Membrane</keyword>
<evidence type="ECO:0000313" key="10">
    <source>
        <dbReference type="Proteomes" id="UP000612893"/>
    </source>
</evidence>
<keyword evidence="2 7" id="KW-0813">Transport</keyword>
<evidence type="ECO:0000256" key="1">
    <source>
        <dbReference type="ARBA" id="ARBA00004651"/>
    </source>
</evidence>
<dbReference type="EMBL" id="JAEKNR010000245">
    <property type="protein sequence ID" value="MBJ7601444.1"/>
    <property type="molecule type" value="Genomic_DNA"/>
</dbReference>
<sequence>MSVATAGSIPQTRRRPVKPGKVLGKALFYLLVVIILAYILFPFYWAARTSFMPDSDIYLTPVQYWPKNFTVQHYINAFSEPTFVRAIANSALIGVAATILSVLFGASASYALARFNFLGRNVALYLILAMSMFPGISILGALYTVLQKFHLYNTLYALIIVYLTFSLPLMVWIMQSFFRGMPRDLEEAAYVDGASQFQTFWRIMMPLAAPGLATAGILTLMGCWQEFLFALSFELSSSHWTVPLAIVNTGSTNASAFQIPWGDQMAETLVVMIPLIAVVLLLQRRIISGLTAGAVKG</sequence>
<keyword evidence="4 7" id="KW-0812">Transmembrane</keyword>
<dbReference type="Proteomes" id="UP000612893">
    <property type="component" value="Unassembled WGS sequence"/>
</dbReference>
<gene>
    <name evidence="9" type="ORF">JF922_25640</name>
</gene>
<feature type="domain" description="ABC transmembrane type-1" evidence="8">
    <location>
        <begin position="87"/>
        <end position="282"/>
    </location>
</feature>
<keyword evidence="5 7" id="KW-1133">Transmembrane helix</keyword>
<keyword evidence="10" id="KW-1185">Reference proteome</keyword>
<feature type="transmembrane region" description="Helical" evidence="7">
    <location>
        <begin position="155"/>
        <end position="174"/>
    </location>
</feature>
<dbReference type="Pfam" id="PF00528">
    <property type="entry name" value="BPD_transp_1"/>
    <property type="match status" value="1"/>
</dbReference>
<dbReference type="InterPro" id="IPR035906">
    <property type="entry name" value="MetI-like_sf"/>
</dbReference>
<dbReference type="Gene3D" id="1.10.3720.10">
    <property type="entry name" value="MetI-like"/>
    <property type="match status" value="1"/>
</dbReference>
<evidence type="ECO:0000313" key="9">
    <source>
        <dbReference type="EMBL" id="MBJ7601444.1"/>
    </source>
</evidence>
<dbReference type="InterPro" id="IPR050901">
    <property type="entry name" value="BP-dep_ABC_trans_perm"/>
</dbReference>
<dbReference type="PANTHER" id="PTHR32243:SF18">
    <property type="entry name" value="INNER MEMBRANE ABC TRANSPORTER PERMEASE PROTEIN YCJP"/>
    <property type="match status" value="1"/>
</dbReference>
<name>A0A934NC02_9BACT</name>
<accession>A0A934NC02</accession>
<feature type="transmembrane region" description="Helical" evidence="7">
    <location>
        <begin position="207"/>
        <end position="231"/>
    </location>
</feature>
<evidence type="ECO:0000259" key="8">
    <source>
        <dbReference type="PROSITE" id="PS50928"/>
    </source>
</evidence>
<evidence type="ECO:0000256" key="5">
    <source>
        <dbReference type="ARBA" id="ARBA00022989"/>
    </source>
</evidence>
<dbReference type="GO" id="GO:0005886">
    <property type="term" value="C:plasma membrane"/>
    <property type="evidence" value="ECO:0007669"/>
    <property type="project" value="UniProtKB-SubCell"/>
</dbReference>